<evidence type="ECO:0000256" key="3">
    <source>
        <dbReference type="ARBA" id="ARBA00022544"/>
    </source>
</evidence>
<feature type="domain" description="Spore germination GerAC-like C-terminal" evidence="8">
    <location>
        <begin position="245"/>
        <end position="410"/>
    </location>
</feature>
<evidence type="ECO:0000259" key="8">
    <source>
        <dbReference type="Pfam" id="PF05504"/>
    </source>
</evidence>
<dbReference type="AlphaFoldDB" id="A0A3M8CSZ5"/>
<evidence type="ECO:0000256" key="6">
    <source>
        <dbReference type="ARBA" id="ARBA00023139"/>
    </source>
</evidence>
<dbReference type="Pfam" id="PF05504">
    <property type="entry name" value="Spore_GerAC"/>
    <property type="match status" value="1"/>
</dbReference>
<evidence type="ECO:0000259" key="9">
    <source>
        <dbReference type="Pfam" id="PF25198"/>
    </source>
</evidence>
<evidence type="ECO:0000256" key="5">
    <source>
        <dbReference type="ARBA" id="ARBA00023136"/>
    </source>
</evidence>
<comment type="similarity">
    <text evidence="2">Belongs to the GerABKC lipoprotein family.</text>
</comment>
<feature type="domain" description="Spore germination protein N-terminal" evidence="9">
    <location>
        <begin position="56"/>
        <end position="235"/>
    </location>
</feature>
<evidence type="ECO:0000256" key="1">
    <source>
        <dbReference type="ARBA" id="ARBA00004635"/>
    </source>
</evidence>
<keyword evidence="5" id="KW-0472">Membrane</keyword>
<dbReference type="GO" id="GO:0016020">
    <property type="term" value="C:membrane"/>
    <property type="evidence" value="ECO:0007669"/>
    <property type="project" value="UniProtKB-SubCell"/>
</dbReference>
<name>A0A3M8CSZ5_9BACL</name>
<evidence type="ECO:0000256" key="2">
    <source>
        <dbReference type="ARBA" id="ARBA00007886"/>
    </source>
</evidence>
<gene>
    <name evidence="10" type="ORF">EDM58_13225</name>
</gene>
<reference evidence="10 11" key="1">
    <citation type="submission" date="2018-10" db="EMBL/GenBank/DDBJ databases">
        <title>Phylogenomics of Brevibacillus.</title>
        <authorList>
            <person name="Dunlap C."/>
        </authorList>
    </citation>
    <scope>NUCLEOTIDE SEQUENCE [LARGE SCALE GENOMIC DNA]</scope>
    <source>
        <strain evidence="10 11">JCM 15085</strain>
    </source>
</reference>
<dbReference type="InterPro" id="IPR046953">
    <property type="entry name" value="Spore_GerAC-like_C"/>
</dbReference>
<dbReference type="RefSeq" id="WP_122913745.1">
    <property type="nucleotide sequence ID" value="NZ_RHHT01000027.1"/>
</dbReference>
<evidence type="ECO:0000256" key="7">
    <source>
        <dbReference type="ARBA" id="ARBA00023288"/>
    </source>
</evidence>
<dbReference type="Pfam" id="PF25198">
    <property type="entry name" value="Spore_GerAC_N"/>
    <property type="match status" value="1"/>
</dbReference>
<sequence>MEPMDKLARCRAGQPGSPVIDRGVQMEGKEGIVDVKIRPLLSLFFLLPFLLAGCWDRVEIQDRLIVMAVAIDKVRTEDEKRNFYEFTAQLTEAQALSGRISTPNISPVWNASATGPSIFECIRILTTRVARQPYYDHLQIIIIGEELAKEGIDRALDLFYRDHESRPKIKLVIAKGRAREVLDLDPKLMPISGRYISTLMEEGEAKTARFPKTSTIGQFSSYFHGGANCVLPALRIEKREAKMAGGAIMRGDRLVGWLSDQEVKTLRWLNGTFTAGDEVIVKNGPEQERNVTTFEVRGARSSVKSEIRNGIPVFTFSIRGEGSLAEDGFDHKPSLRKLKEREKEISRNIKENAEKLIVKMQKKKVDIFGLYEEMRRHQHPYWKQHRNNWDEVFQHADIHIDVVTYIRRFGQFK</sequence>
<comment type="subcellular location">
    <subcellularLocation>
        <location evidence="1">Membrane</location>
        <topology evidence="1">Lipid-anchor</topology>
    </subcellularLocation>
</comment>
<keyword evidence="7" id="KW-0449">Lipoprotein</keyword>
<accession>A0A3M8CSZ5</accession>
<dbReference type="NCBIfam" id="TIGR02887">
    <property type="entry name" value="spore_ger_x_C"/>
    <property type="match status" value="1"/>
</dbReference>
<organism evidence="10 11">
    <name type="scientific">Brevibacillus panacihumi</name>
    <dbReference type="NCBI Taxonomy" id="497735"/>
    <lineage>
        <taxon>Bacteria</taxon>
        <taxon>Bacillati</taxon>
        <taxon>Bacillota</taxon>
        <taxon>Bacilli</taxon>
        <taxon>Bacillales</taxon>
        <taxon>Paenibacillaceae</taxon>
        <taxon>Brevibacillus</taxon>
    </lineage>
</organism>
<dbReference type="InterPro" id="IPR008844">
    <property type="entry name" value="Spore_GerAC-like"/>
</dbReference>
<protein>
    <submittedName>
        <fullName evidence="10">Ger(X)C family spore germination protein</fullName>
    </submittedName>
</protein>
<keyword evidence="6" id="KW-0564">Palmitate</keyword>
<evidence type="ECO:0000256" key="4">
    <source>
        <dbReference type="ARBA" id="ARBA00022729"/>
    </source>
</evidence>
<dbReference type="Proteomes" id="UP000281915">
    <property type="component" value="Unassembled WGS sequence"/>
</dbReference>
<proteinExistence type="inferred from homology"/>
<dbReference type="Gene3D" id="3.30.300.210">
    <property type="entry name" value="Nutrient germinant receptor protein C, domain 3"/>
    <property type="match status" value="1"/>
</dbReference>
<dbReference type="InterPro" id="IPR038501">
    <property type="entry name" value="Spore_GerAC_C_sf"/>
</dbReference>
<dbReference type="PANTHER" id="PTHR35789:SF1">
    <property type="entry name" value="SPORE GERMINATION PROTEIN B3"/>
    <property type="match status" value="1"/>
</dbReference>
<dbReference type="InterPro" id="IPR057336">
    <property type="entry name" value="GerAC_N"/>
</dbReference>
<evidence type="ECO:0000313" key="10">
    <source>
        <dbReference type="EMBL" id="RNB77965.1"/>
    </source>
</evidence>
<keyword evidence="4" id="KW-0732">Signal</keyword>
<keyword evidence="3" id="KW-0309">Germination</keyword>
<comment type="caution">
    <text evidence="10">The sequence shown here is derived from an EMBL/GenBank/DDBJ whole genome shotgun (WGS) entry which is preliminary data.</text>
</comment>
<dbReference type="GO" id="GO:0009847">
    <property type="term" value="P:spore germination"/>
    <property type="evidence" value="ECO:0007669"/>
    <property type="project" value="InterPro"/>
</dbReference>
<evidence type="ECO:0000313" key="11">
    <source>
        <dbReference type="Proteomes" id="UP000281915"/>
    </source>
</evidence>
<dbReference type="PANTHER" id="PTHR35789">
    <property type="entry name" value="SPORE GERMINATION PROTEIN B3"/>
    <property type="match status" value="1"/>
</dbReference>
<dbReference type="EMBL" id="RHHT01000027">
    <property type="protein sequence ID" value="RNB77965.1"/>
    <property type="molecule type" value="Genomic_DNA"/>
</dbReference>